<reference evidence="13" key="2">
    <citation type="journal article" date="2021" name="Genome Biol. Evol.">
        <title>Developing a high-quality reference genome for a parasitic bivalve with doubly uniparental inheritance (Bivalvia: Unionida).</title>
        <authorList>
            <person name="Smith C.H."/>
        </authorList>
    </citation>
    <scope>NUCLEOTIDE SEQUENCE</scope>
    <source>
        <strain evidence="13">CHS0354</strain>
        <tissue evidence="13">Mantle</tissue>
    </source>
</reference>
<dbReference type="SMART" id="SM00179">
    <property type="entry name" value="EGF_CA"/>
    <property type="match status" value="33"/>
</dbReference>
<feature type="disulfide bond" evidence="9">
    <location>
        <begin position="2166"/>
        <end position="2175"/>
    </location>
</feature>
<keyword evidence="5 9" id="KW-1015">Disulfide bond</keyword>
<comment type="function">
    <text evidence="7">Forms the apical lamina, a component of the extracellular matrix.</text>
</comment>
<evidence type="ECO:0000259" key="11">
    <source>
        <dbReference type="PROSITE" id="PS50025"/>
    </source>
</evidence>
<dbReference type="GO" id="GO:0005178">
    <property type="term" value="F:integrin binding"/>
    <property type="evidence" value="ECO:0007669"/>
    <property type="project" value="UniProtKB-ARBA"/>
</dbReference>
<dbReference type="SMART" id="SM00181">
    <property type="entry name" value="EGF"/>
    <property type="match status" value="38"/>
</dbReference>
<dbReference type="InterPro" id="IPR009030">
    <property type="entry name" value="Growth_fac_rcpt_cys_sf"/>
</dbReference>
<feature type="domain" description="EGF-like" evidence="12">
    <location>
        <begin position="1604"/>
        <end position="1642"/>
    </location>
</feature>
<feature type="disulfide bond" evidence="9">
    <location>
        <begin position="1964"/>
        <end position="1973"/>
    </location>
</feature>
<dbReference type="GO" id="GO:0045197">
    <property type="term" value="P:establishment or maintenance of epithelial cell apical/basal polarity"/>
    <property type="evidence" value="ECO:0007669"/>
    <property type="project" value="TreeGrafter"/>
</dbReference>
<comment type="subunit">
    <text evidence="1">Homotetramer.</text>
</comment>
<dbReference type="FunFam" id="2.10.25.10:FF:000784">
    <property type="entry name" value="Uncharacterized protein"/>
    <property type="match status" value="1"/>
</dbReference>
<feature type="domain" description="EGF-like" evidence="12">
    <location>
        <begin position="1643"/>
        <end position="1679"/>
    </location>
</feature>
<feature type="transmembrane region" description="Helical" evidence="10">
    <location>
        <begin position="2383"/>
        <end position="2406"/>
    </location>
</feature>
<feature type="disulfide bond" evidence="9">
    <location>
        <begin position="2051"/>
        <end position="2060"/>
    </location>
</feature>
<dbReference type="FunFam" id="2.10.25.10:FF:000208">
    <property type="entry name" value="Crumbs 2, cell polarity complex component"/>
    <property type="match status" value="1"/>
</dbReference>
<dbReference type="InterPro" id="IPR001791">
    <property type="entry name" value="Laminin_G"/>
</dbReference>
<dbReference type="FunFam" id="2.10.25.10:FF:000434">
    <property type="entry name" value="Predicted protein"/>
    <property type="match status" value="1"/>
</dbReference>
<keyword evidence="10" id="KW-0812">Transmembrane</keyword>
<keyword evidence="2 9" id="KW-0245">EGF-like domain</keyword>
<feature type="domain" description="EGF-like" evidence="12">
    <location>
        <begin position="946"/>
        <end position="982"/>
    </location>
</feature>
<evidence type="ECO:0000256" key="1">
    <source>
        <dbReference type="ARBA" id="ARBA00011881"/>
    </source>
</evidence>
<feature type="disulfide bond" evidence="9">
    <location>
        <begin position="1030"/>
        <end position="1039"/>
    </location>
</feature>
<dbReference type="CDD" id="cd00054">
    <property type="entry name" value="EGF_CA"/>
    <property type="match status" value="25"/>
</dbReference>
<feature type="domain" description="Laminin G" evidence="11">
    <location>
        <begin position="1402"/>
        <end position="1608"/>
    </location>
</feature>
<dbReference type="GO" id="GO:0005509">
    <property type="term" value="F:calcium ion binding"/>
    <property type="evidence" value="ECO:0007669"/>
    <property type="project" value="InterPro"/>
</dbReference>
<evidence type="ECO:0000256" key="7">
    <source>
        <dbReference type="ARBA" id="ARBA00055075"/>
    </source>
</evidence>
<sequence length="2445" mass="268264">MAIFIDSVGNPRSRARALVHQLEIVLLFLLAGLVTCDTGQKYGFFNRSENSYVRLVSTSWNLQKLTGFSFRTCSGGEILSQNGTSGDFLQLEITNGTLKFQSLVQTASLTVSIGQNLNNNAWYTVNLHYYLGNLFLNISQGNTQVKSEIIANSTYRTYLFNVNLSNNLGLNVGQGYTGCLLEGPNVIFVNNALIVNNVSWSNTSCQKNENNCPTDTVNTNVCYSQPCRNGGTCHDNSGNYTCECPHLFNGTNCENDLSVYGCAMRPCLNNGNCINITSGTKLYQCYCQPGFTGTNCEAIINECGSNPCQNRGQCIDGINSYTCNCTGTGYRGSRCEQDIDECIAGMKPCGLGTCFNIPGSAFCFCPDGFNGEPCQDINECQSNPCQNGATCTDQVNNFTCMCVAGFTGHRCDININDCINVMCPYSNTRCRDLVNSYVCECKSGFTGLPTNCTDINECASSPCRNNATCQNLENAYRCLCQAGFTDSNCSTNINDCLPNPCMNNATCQDGINNYTCTCQPGYTGKNCSVDIDECSSRPCKNGGVCRDLVNDFSCNCTPGWTGKMCDADINECASNPCQHGSICVNGQNMYRCSCTPGYNGTNCETDINECLSNPCLNNGTCIDRVNGFNCTCQPQWMGETCIEPYDACSPRFMNCKNGGTCSTSPLSHNFSCTCLPGYTDNDCRTDVDDCASSPCTPPLQCYDKVNSYSCACPIGLTGDNCTDEIYECESNPCENNGTCLDKRGHYNCSCQQSNFTVNYGTFNKTFISGFQGYNCEQDIDECSYQPAICQNGGRCENKNGTFYCLCGPDGSGNYYLGAYCELTASYCQVADDVKNDLPACKNGGTCQNIDKGYRCTCAPGYTDKRCSTDINECLSNPCQYNGSCKDLVNGYNCTCIPGITGVHCETNIDECASNPCQNGGSCTDHINGYTCNCTDTGFKGDNCQININDCESLPCVNGANCTDHVKDFSCSCYQGYEGKTCSIDIDECASNPCQYNGTCLQKSNTTLYDNKHPGFGNFSFANAFGYICQCIPGITGANCEVNIDDCQNSSCSNGATCVDYINRYECRCVPGYRGQFCEVEINECTEYQACKFGSNCTDLVNDYRCTCPLLYQGKPYGGKNCTFEFTICAVNECKSGSTCRPFLVDEASGQQNYTCACVNGFTGRFCNISTTVSFNNGSHIYIKKEVNDQQDITEFSFRFRTTLVDSLLIAWLGLHPSGLFLTIELKNSNLFIGYAINGINDLKNESIPLTFNNANWHTVHVVEDITKKSISVKVTSILCRSENECTLNTNYSTDSLQHIYFGSMGIDSKVLKNTLSKAQFIGCMQDIWIGDTLLESQTNTTIILIRLQTSFINLALNCPRQEQCIPDPCHGQGVCIDLWNSFKCNCKRPFLGSTCANEYTAATFALGNMTSYATFTLPETQKQGLLTRVDLSFFLRSRTRNGLIVTLGSPVKSTFISLELYNGHLRSRLSYCNYSKSYDAKDNTIYSDGSQHIVYFDLQPGVFNYTVDDVQITDNSLPLNCNFSSEKLYFGGNVTTSRKKRESVAMDPVSIGNFTGVPNYKGTIQDVQLNGYSLLFFPQNDSTITPLPVINVTAQSMVMPGELDEDVCIRDHPCENNATCHRVFYEDFRCDCLPAYRGKNCSELNFCWLGTCPNGATCRSLDDGFECASNATFNGQSSYASYRNTLSATRQINDFSFNFRTVVRNGFILAIEKLPYFYRVGIFRSKIYLDYNVNGSTMQIQSDLAIQDGKEYMVKVTETENDIRLEVSRTDNTNINSTKIELITFRLFNLSEIVHSSQNIIRIGPQGGNWDGSNLFKGCLSDVRIDNILLPFFNDNEIVNNTSKEKFMLNSSKDLQIGCHGNNSPCQYSQCKNGASCGEDFVDYNCSCQKGYSGRWCEININDCGQSNPCNSGQCVDGVDMFYCRCPKTYTGIRCETDINECMNNPCLNNGTCVNLNGSYECVCSNGFTGQKCNISLNRNCSAYLCQNGATCRPVNITINGTKYSTFNCSCSAGYEGDTCSEVTDYCQSFPCQNGGNCTSSPINHTFTCQCAAGYSGRYCEMDINDCNSTPCFNGGNCTDTVNGFICVCPSGWTGMNCNVDTNECNTNPCQNRARCVNSMGSFSCDCTSTGYKGPDCADDVNECLQIPCQNGGSCTNSIGDYNCSCTYGYTGKNCDQPNCTSVNCNNGTCKVVNNKWVCDCLEYYEGDQCGIKGPCLNKPCYEPNTNKCIQYTVNNTYWCNCKPGWIRNCSEDYDECAHSTSPCLNGICVNLPGKYRCNCSIGYEGELCNLDVNECLQSPCKNGGYCINNIGSFFCNCSGTGYTNITCMDDIDECSVGTGPCQHEGSCINTNGSYYCKCSREYSGPNCETAIAQVADAELNQWVIIGPVVAGVLILIIIGVVLFLISARNKRATRGAYSPSRQELSGSRVELGHVLKRPPEERLI</sequence>
<evidence type="ECO:0008006" key="15">
    <source>
        <dbReference type="Google" id="ProtNLM"/>
    </source>
</evidence>
<proteinExistence type="predicted"/>
<feature type="domain" description="EGF-like" evidence="12">
    <location>
        <begin position="829"/>
        <end position="867"/>
    </location>
</feature>
<feature type="domain" description="EGF-like" evidence="12">
    <location>
        <begin position="1938"/>
        <end position="1974"/>
    </location>
</feature>
<keyword evidence="6" id="KW-0325">Glycoprotein</keyword>
<feature type="disulfide bond" evidence="9">
    <location>
        <begin position="287"/>
        <end position="296"/>
    </location>
</feature>
<accession>A0AAE0TBY4</accession>
<feature type="domain" description="EGF-like" evidence="12">
    <location>
        <begin position="258"/>
        <end position="297"/>
    </location>
</feature>
<feature type="domain" description="EGF-like" evidence="12">
    <location>
        <begin position="2140"/>
        <end position="2176"/>
    </location>
</feature>
<dbReference type="SUPFAM" id="SSF57196">
    <property type="entry name" value="EGF/Laminin"/>
    <property type="match status" value="22"/>
</dbReference>
<evidence type="ECO:0000313" key="14">
    <source>
        <dbReference type="Proteomes" id="UP001195483"/>
    </source>
</evidence>
<feature type="disulfide bond" evidence="9">
    <location>
        <begin position="518"/>
        <end position="527"/>
    </location>
</feature>
<dbReference type="PROSITE" id="PS50025">
    <property type="entry name" value="LAM_G_DOMAIN"/>
    <property type="match status" value="4"/>
</dbReference>
<feature type="domain" description="EGF-like" evidence="12">
    <location>
        <begin position="414"/>
        <end position="453"/>
    </location>
</feature>
<feature type="disulfide bond" evidence="9">
    <location>
        <begin position="402"/>
        <end position="411"/>
    </location>
</feature>
<feature type="domain" description="EGF-like" evidence="12">
    <location>
        <begin position="907"/>
        <end position="944"/>
    </location>
</feature>
<feature type="domain" description="EGF-like" evidence="12">
    <location>
        <begin position="1977"/>
        <end position="2021"/>
    </location>
</feature>
<dbReference type="GO" id="GO:0007157">
    <property type="term" value="P:heterophilic cell-cell adhesion via plasma membrane cell adhesion molecules"/>
    <property type="evidence" value="ECO:0007669"/>
    <property type="project" value="TreeGrafter"/>
</dbReference>
<evidence type="ECO:0000256" key="8">
    <source>
        <dbReference type="ARBA" id="ARBA00063079"/>
    </source>
</evidence>
<dbReference type="Gene3D" id="2.60.120.200">
    <property type="match status" value="4"/>
</dbReference>
<name>A0AAE0TBY4_9BIVA</name>
<dbReference type="FunFam" id="2.10.25.10:FF:000123">
    <property type="entry name" value="Crumbs homolog 1 (Drosophila)"/>
    <property type="match status" value="1"/>
</dbReference>
<dbReference type="FunFam" id="2.10.25.10:FF:000122">
    <property type="entry name" value="Protein crumbs homolog 2"/>
    <property type="match status" value="3"/>
</dbReference>
<dbReference type="PANTHER" id="PTHR24049">
    <property type="entry name" value="CRUMBS FAMILY MEMBER"/>
    <property type="match status" value="1"/>
</dbReference>
<evidence type="ECO:0000313" key="13">
    <source>
        <dbReference type="EMBL" id="KAK3607491.1"/>
    </source>
</evidence>
<feature type="disulfide bond" evidence="9">
    <location>
        <begin position="1157"/>
        <end position="1166"/>
    </location>
</feature>
<dbReference type="InterPro" id="IPR018097">
    <property type="entry name" value="EGF_Ca-bd_CS"/>
</dbReference>
<evidence type="ECO:0000256" key="5">
    <source>
        <dbReference type="ARBA" id="ARBA00023157"/>
    </source>
</evidence>
<feature type="domain" description="EGF-like" evidence="12">
    <location>
        <begin position="1900"/>
        <end position="1936"/>
    </location>
</feature>
<feature type="domain" description="Laminin G" evidence="11">
    <location>
        <begin position="42"/>
        <end position="212"/>
    </location>
</feature>
<feature type="domain" description="EGF-like" evidence="12">
    <location>
        <begin position="686"/>
        <end position="722"/>
    </location>
</feature>
<dbReference type="GO" id="GO:0005886">
    <property type="term" value="C:plasma membrane"/>
    <property type="evidence" value="ECO:0007669"/>
    <property type="project" value="UniProtKB-ARBA"/>
</dbReference>
<feature type="disulfide bond" evidence="9">
    <location>
        <begin position="2032"/>
        <end position="2049"/>
    </location>
</feature>
<feature type="domain" description="EGF-like" evidence="12">
    <location>
        <begin position="606"/>
        <end position="642"/>
    </location>
</feature>
<feature type="domain" description="Laminin G" evidence="11">
    <location>
        <begin position="1669"/>
        <end position="1859"/>
    </location>
</feature>
<feature type="disulfide bond" evidence="9">
    <location>
        <begin position="480"/>
        <end position="489"/>
    </location>
</feature>
<feature type="domain" description="EGF-like" evidence="12">
    <location>
        <begin position="568"/>
        <end position="604"/>
    </location>
</feature>
<comment type="caution">
    <text evidence="13">The sequence shown here is derived from an EMBL/GenBank/DDBJ whole genome shotgun (WGS) entry which is preliminary data.</text>
</comment>
<feature type="disulfide bond" evidence="9">
    <location>
        <begin position="365"/>
        <end position="374"/>
    </location>
</feature>
<feature type="domain" description="EGF-like" evidence="12">
    <location>
        <begin position="376"/>
        <end position="412"/>
    </location>
</feature>
<dbReference type="InterPro" id="IPR051022">
    <property type="entry name" value="Notch_Cell-Fate_Det"/>
</dbReference>
<reference evidence="13" key="1">
    <citation type="journal article" date="2021" name="Genome Biol. Evol.">
        <title>A High-Quality Reference Genome for a Parasitic Bivalve with Doubly Uniparental Inheritance (Bivalvia: Unionida).</title>
        <authorList>
            <person name="Smith C.H."/>
        </authorList>
    </citation>
    <scope>NUCLEOTIDE SEQUENCE</scope>
    <source>
        <strain evidence="13">CHS0354</strain>
    </source>
</reference>
<feature type="disulfide bond" evidence="9">
    <location>
        <begin position="972"/>
        <end position="981"/>
    </location>
</feature>
<dbReference type="Pfam" id="PF07645">
    <property type="entry name" value="EGF_CA"/>
    <property type="match status" value="6"/>
</dbReference>
<dbReference type="FunFam" id="2.10.25.10:FF:000038">
    <property type="entry name" value="Fibrillin 2"/>
    <property type="match status" value="1"/>
</dbReference>
<feature type="domain" description="EGF-like" evidence="12">
    <location>
        <begin position="299"/>
        <end position="336"/>
    </location>
</feature>
<dbReference type="PROSITE" id="PS00022">
    <property type="entry name" value="EGF_1"/>
    <property type="match status" value="25"/>
</dbReference>
<dbReference type="Pfam" id="PF00008">
    <property type="entry name" value="EGF"/>
    <property type="match status" value="14"/>
</dbReference>
<dbReference type="Proteomes" id="UP001195483">
    <property type="component" value="Unassembled WGS sequence"/>
</dbReference>
<feature type="domain" description="EGF-like" evidence="12">
    <location>
        <begin position="2292"/>
        <end position="2329"/>
    </location>
</feature>
<dbReference type="Pfam" id="PF02210">
    <property type="entry name" value="Laminin_G_2"/>
    <property type="match status" value="4"/>
</dbReference>
<dbReference type="InterPro" id="IPR001881">
    <property type="entry name" value="EGF-like_Ca-bd_dom"/>
</dbReference>
<reference evidence="13" key="3">
    <citation type="submission" date="2023-05" db="EMBL/GenBank/DDBJ databases">
        <authorList>
            <person name="Smith C.H."/>
        </authorList>
    </citation>
    <scope>NUCLEOTIDE SEQUENCE</scope>
    <source>
        <strain evidence="13">CHS0354</strain>
        <tissue evidence="13">Mantle</tissue>
    </source>
</reference>
<dbReference type="FunFam" id="2.10.25.10:FF:000321">
    <property type="entry name" value="Protein delta homolog 1"/>
    <property type="match status" value="2"/>
</dbReference>
<feature type="domain" description="EGF-like" evidence="12">
    <location>
        <begin position="869"/>
        <end position="905"/>
    </location>
</feature>
<dbReference type="FunFam" id="2.10.25.10:FF:000004">
    <property type="entry name" value="Neurogenic locus notch 1"/>
    <property type="match status" value="3"/>
</dbReference>
<feature type="disulfide bond" evidence="9">
    <location>
        <begin position="1888"/>
        <end position="1897"/>
    </location>
</feature>
<feature type="domain" description="EGF-like" evidence="12">
    <location>
        <begin position="984"/>
        <end position="1040"/>
    </location>
</feature>
<dbReference type="InterPro" id="IPR013320">
    <property type="entry name" value="ConA-like_dom_sf"/>
</dbReference>
<feature type="domain" description="EGF-like" evidence="12">
    <location>
        <begin position="530"/>
        <end position="566"/>
    </location>
</feature>
<feature type="domain" description="EGF-like" evidence="12">
    <location>
        <begin position="1360"/>
        <end position="1396"/>
    </location>
</feature>
<dbReference type="CDD" id="cd00110">
    <property type="entry name" value="LamG"/>
    <property type="match status" value="4"/>
</dbReference>
<dbReference type="Gene3D" id="2.10.25.10">
    <property type="entry name" value="Laminin"/>
    <property type="match status" value="36"/>
</dbReference>
<feature type="domain" description="EGF-like" evidence="12">
    <location>
        <begin position="2253"/>
        <end position="2290"/>
    </location>
</feature>
<feature type="domain" description="EGF-like" evidence="12">
    <location>
        <begin position="724"/>
        <end position="761"/>
    </location>
</feature>
<feature type="disulfide bond" evidence="9">
    <location>
        <begin position="632"/>
        <end position="641"/>
    </location>
</feature>
<protein>
    <recommendedName>
        <fullName evidence="15">Protein crumbs</fullName>
    </recommendedName>
</protein>
<keyword evidence="4" id="KW-0677">Repeat</keyword>
<feature type="domain" description="EGF-like" evidence="12">
    <location>
        <begin position="454"/>
        <end position="490"/>
    </location>
</feature>
<keyword evidence="14" id="KW-1185">Reference proteome</keyword>
<feature type="domain" description="EGF-like" evidence="12">
    <location>
        <begin position="1862"/>
        <end position="1898"/>
    </location>
</feature>
<feature type="domain" description="EGF-like" evidence="12">
    <location>
        <begin position="2331"/>
        <end position="2369"/>
    </location>
</feature>
<keyword evidence="10" id="KW-1133">Transmembrane helix</keyword>
<evidence type="ECO:0000259" key="12">
    <source>
        <dbReference type="PROSITE" id="PS50026"/>
    </source>
</evidence>
<evidence type="ECO:0000256" key="3">
    <source>
        <dbReference type="ARBA" id="ARBA00022729"/>
    </source>
</evidence>
<dbReference type="PRINTS" id="PR00010">
    <property type="entry name" value="EGFBLOOD"/>
</dbReference>
<dbReference type="InterPro" id="IPR000742">
    <property type="entry name" value="EGF"/>
</dbReference>
<feature type="domain" description="EGF-like" evidence="12">
    <location>
        <begin position="1080"/>
        <end position="1122"/>
    </location>
</feature>
<feature type="disulfide bond" evidence="9">
    <location>
        <begin position="895"/>
        <end position="904"/>
    </location>
</feature>
<dbReference type="PROSITE" id="PS01187">
    <property type="entry name" value="EGF_CA"/>
    <property type="match status" value="10"/>
</dbReference>
<feature type="disulfide bond" evidence="9">
    <location>
        <begin position="2089"/>
        <end position="2098"/>
    </location>
</feature>
<dbReference type="InterPro" id="IPR013032">
    <property type="entry name" value="EGF-like_CS"/>
</dbReference>
<feature type="disulfide bond" evidence="9">
    <location>
        <begin position="556"/>
        <end position="565"/>
    </location>
</feature>
<dbReference type="GO" id="GO:0032991">
    <property type="term" value="C:protein-containing complex"/>
    <property type="evidence" value="ECO:0007669"/>
    <property type="project" value="TreeGrafter"/>
</dbReference>
<feature type="disulfide bond" evidence="9">
    <location>
        <begin position="1632"/>
        <end position="1641"/>
    </location>
</feature>
<feature type="domain" description="EGF-like" evidence="12">
    <location>
        <begin position="2063"/>
        <end position="2099"/>
    </location>
</feature>
<feature type="domain" description="EGF-like" evidence="12">
    <location>
        <begin position="218"/>
        <end position="254"/>
    </location>
</feature>
<feature type="disulfide bond" evidence="9">
    <location>
        <begin position="712"/>
        <end position="721"/>
    </location>
</feature>
<feature type="disulfide bond" evidence="9">
    <location>
        <begin position="594"/>
        <end position="603"/>
    </location>
</feature>
<dbReference type="SUPFAM" id="SSF57184">
    <property type="entry name" value="Growth factor receptor domain"/>
    <property type="match status" value="3"/>
</dbReference>
<feature type="disulfide bond" evidence="9">
    <location>
        <begin position="2359"/>
        <end position="2368"/>
    </location>
</feature>
<dbReference type="FunFam" id="2.10.25.10:FF:000472">
    <property type="entry name" value="Uncharacterized protein, isoform A"/>
    <property type="match status" value="4"/>
</dbReference>
<feature type="domain" description="EGF-like" evidence="12">
    <location>
        <begin position="778"/>
        <end position="821"/>
    </location>
</feature>
<feature type="domain" description="EGF-like" evidence="12">
    <location>
        <begin position="492"/>
        <end position="528"/>
    </location>
</feature>
<feature type="domain" description="EGF-like" evidence="12">
    <location>
        <begin position="2023"/>
        <end position="2061"/>
    </location>
</feature>
<evidence type="ECO:0000256" key="6">
    <source>
        <dbReference type="ARBA" id="ARBA00023180"/>
    </source>
</evidence>
<dbReference type="SUPFAM" id="SSF49899">
    <property type="entry name" value="Concanavalin A-like lectins/glucanases"/>
    <property type="match status" value="4"/>
</dbReference>
<feature type="disulfide bond" evidence="9">
    <location>
        <begin position="1068"/>
        <end position="1077"/>
    </location>
</feature>
<feature type="domain" description="EGF-like" evidence="12">
    <location>
        <begin position="1124"/>
        <end position="1167"/>
    </location>
</feature>
<dbReference type="PROSITE" id="PS01186">
    <property type="entry name" value="EGF_2"/>
    <property type="match status" value="21"/>
</dbReference>
<feature type="disulfide bond" evidence="9">
    <location>
        <begin position="1926"/>
        <end position="1935"/>
    </location>
</feature>
<comment type="subunit">
    <text evidence="8">Interacts (via Sushi domain 21) with ITGA9:ITGB1; thereby inhibits Ca(2+) intracellular signaling and as a result represses vasocontraction. Interacts (via Sushi domain 21) with ITGA4:ITGB1; thereby inhibits Ca(2+) intracellular signaling and as a result represses vasocontraction. Interacts with ANGPT1 and ANGPT2. Interacts with PEAR1 (via extracellular domain). Interacts with HSPG2, TLN1, FN1, COPA, CCT2, IQGAP1, LAMC1 and NID1. Interacts (via C-terminus) with TIE1.</text>
</comment>
<dbReference type="InterPro" id="IPR049883">
    <property type="entry name" value="NOTCH1_EGF-like"/>
</dbReference>
<dbReference type="SMART" id="SM00282">
    <property type="entry name" value="LamG"/>
    <property type="match status" value="4"/>
</dbReference>
<feature type="disulfide bond" evidence="9">
    <location>
        <begin position="244"/>
        <end position="253"/>
    </location>
</feature>
<evidence type="ECO:0000256" key="4">
    <source>
        <dbReference type="ARBA" id="ARBA00022737"/>
    </source>
</evidence>
<feature type="domain" description="Laminin G" evidence="11">
    <location>
        <begin position="1169"/>
        <end position="1358"/>
    </location>
</feature>
<comment type="caution">
    <text evidence="9">Lacks conserved residue(s) required for the propagation of feature annotation.</text>
</comment>
<feature type="domain" description="EGF-like" evidence="12">
    <location>
        <begin position="644"/>
        <end position="684"/>
    </location>
</feature>
<feature type="disulfide bond" evidence="9">
    <location>
        <begin position="857"/>
        <end position="866"/>
    </location>
</feature>
<dbReference type="PROSITE" id="PS00010">
    <property type="entry name" value="ASX_HYDROXYL"/>
    <property type="match status" value="27"/>
</dbReference>
<feature type="disulfide bond" evidence="9">
    <location>
        <begin position="674"/>
        <end position="683"/>
    </location>
</feature>
<feature type="disulfide bond" evidence="9">
    <location>
        <begin position="1386"/>
        <end position="1395"/>
    </location>
</feature>
<evidence type="ECO:0000256" key="2">
    <source>
        <dbReference type="ARBA" id="ARBA00022536"/>
    </source>
</evidence>
<dbReference type="InterPro" id="IPR000152">
    <property type="entry name" value="EGF-type_Asp/Asn_hydroxyl_site"/>
</dbReference>
<gene>
    <name evidence="13" type="ORF">CHS0354_010303</name>
</gene>
<feature type="domain" description="EGF-like" evidence="12">
    <location>
        <begin position="338"/>
        <end position="375"/>
    </location>
</feature>
<organism evidence="13 14">
    <name type="scientific">Potamilus streckersoni</name>
    <dbReference type="NCBI Taxonomy" id="2493646"/>
    <lineage>
        <taxon>Eukaryota</taxon>
        <taxon>Metazoa</taxon>
        <taxon>Spiralia</taxon>
        <taxon>Lophotrochozoa</taxon>
        <taxon>Mollusca</taxon>
        <taxon>Bivalvia</taxon>
        <taxon>Autobranchia</taxon>
        <taxon>Heteroconchia</taxon>
        <taxon>Palaeoheterodonta</taxon>
        <taxon>Unionida</taxon>
        <taxon>Unionoidea</taxon>
        <taxon>Unionidae</taxon>
        <taxon>Ambleminae</taxon>
        <taxon>Lampsilini</taxon>
        <taxon>Potamilus</taxon>
    </lineage>
</organism>
<dbReference type="PANTHER" id="PTHR24049:SF22">
    <property type="entry name" value="DROSOPHILA CRUMBS HOMOLOG"/>
    <property type="match status" value="1"/>
</dbReference>
<dbReference type="EMBL" id="JAEAOA010000643">
    <property type="protein sequence ID" value="KAK3607491.1"/>
    <property type="molecule type" value="Genomic_DNA"/>
</dbReference>
<dbReference type="GO" id="GO:0003013">
    <property type="term" value="P:circulatory system process"/>
    <property type="evidence" value="ECO:0007669"/>
    <property type="project" value="UniProtKB-ARBA"/>
</dbReference>
<keyword evidence="10" id="KW-0472">Membrane</keyword>
<feature type="domain" description="EGF-like" evidence="12">
    <location>
        <begin position="2101"/>
        <end position="2138"/>
    </location>
</feature>
<feature type="disulfide bond" evidence="9">
    <location>
        <begin position="655"/>
        <end position="672"/>
    </location>
</feature>
<dbReference type="Pfam" id="PF12661">
    <property type="entry name" value="hEGF"/>
    <property type="match status" value="3"/>
</dbReference>
<feature type="domain" description="EGF-like" evidence="12">
    <location>
        <begin position="1042"/>
        <end position="1078"/>
    </location>
</feature>
<feature type="disulfide bond" evidence="9">
    <location>
        <begin position="2280"/>
        <end position="2289"/>
    </location>
</feature>
<dbReference type="FunFam" id="2.10.25.10:FF:000151">
    <property type="entry name" value="FAT atypical cadherin 4"/>
    <property type="match status" value="1"/>
</dbReference>
<feature type="disulfide bond" evidence="9">
    <location>
        <begin position="2011"/>
        <end position="2020"/>
    </location>
</feature>
<evidence type="ECO:0000256" key="9">
    <source>
        <dbReference type="PROSITE-ProRule" id="PRU00076"/>
    </source>
</evidence>
<keyword evidence="3" id="KW-0732">Signal</keyword>
<dbReference type="PROSITE" id="PS50026">
    <property type="entry name" value="EGF_3"/>
    <property type="match status" value="37"/>
</dbReference>
<evidence type="ECO:0000256" key="10">
    <source>
        <dbReference type="SAM" id="Phobius"/>
    </source>
</evidence>